<dbReference type="eggNOG" id="COG1132">
    <property type="taxonomic scope" value="Bacteria"/>
</dbReference>
<dbReference type="InterPro" id="IPR003439">
    <property type="entry name" value="ABC_transporter-like_ATP-bd"/>
</dbReference>
<dbReference type="Proteomes" id="UP000007844">
    <property type="component" value="Chromosome"/>
</dbReference>
<sequence length="614" mass="67840">MKRFISLFFADFVRAFKVLNPKLRLRSIELFALMVTLGLLELTFILTLTYMGAALTSPDTLRTNFLFRAIFAVAPDLRIWCKDPRYLVILAGFIVVIASIGKNVISFATYHRMAKLGEDISISIGHEIMERYLYRDYAWHLSAESASTFQRMAWRNVLTQLLINLLGMYSSVVTMLILFGSLVGKEPVLSSFVVVATGGIGLLVYQGLRHQVDKCAHLSATAAERETKAVLCATKGIRDVIIYRQQPQFLLSVTEAAELGKVPRMLNIIAPIIPTWVLEATGFAVMVLAVTYLIFVQEADIPRITTALALLTLTAWRVLPYCNRIMGHQVTIRALRPMAHAVLKLLESLRESRMELPPAPDPNFRFEKQVELKNVSFRYPDANEDSLHQINLTIKKGTRIGFVGPSGAGKSTLVGVLCGLLPPTEGQIIVDNKQMSEAQAAAFAAMMGYVPQSPFLFAGTLAENVAFSHWGQPWHEGKVRTACDMAAVDFVGDHPSGVRLPIGENGAGLSGGQAQRVSIARALYADPSIIIFDEATSALDQGNESIILNTIRNLPGSVTCIIIAHRLTTVEYCDLLVWIDQGRVKQIGPPSEILPQYRASYTHHIIEEGEFPLA</sequence>
<dbReference type="GO" id="GO:0034040">
    <property type="term" value="F:ATPase-coupled lipid transmembrane transporter activity"/>
    <property type="evidence" value="ECO:0007669"/>
    <property type="project" value="TreeGrafter"/>
</dbReference>
<keyword evidence="5 7" id="KW-1133">Transmembrane helix</keyword>
<evidence type="ECO:0000259" key="8">
    <source>
        <dbReference type="PROSITE" id="PS50893"/>
    </source>
</evidence>
<dbReference type="CDD" id="cd03228">
    <property type="entry name" value="ABCC_MRP_Like"/>
    <property type="match status" value="1"/>
</dbReference>
<dbReference type="SMART" id="SM00382">
    <property type="entry name" value="AAA"/>
    <property type="match status" value="1"/>
</dbReference>
<reference evidence="10 11" key="1">
    <citation type="journal article" date="2011" name="J. Bacteriol.">
        <title>Genome sequence of the mercury-methylating and pleomorphic Desulfovibrio africanus Strain Walvis Bay.</title>
        <authorList>
            <person name="Brown S.D."/>
            <person name="Wall J.D."/>
            <person name="Kucken A.M."/>
            <person name="Gilmour C.C."/>
            <person name="Podar M."/>
            <person name="Brandt C.C."/>
            <person name="Teshima H."/>
            <person name="Detter J.C."/>
            <person name="Han C.S."/>
            <person name="Land M.L."/>
            <person name="Lucas S."/>
            <person name="Han J."/>
            <person name="Pennacchio L."/>
            <person name="Nolan M."/>
            <person name="Pitluck S."/>
            <person name="Woyke T."/>
            <person name="Goodwin L."/>
            <person name="Palumbo A.V."/>
            <person name="Elias D.A."/>
        </authorList>
    </citation>
    <scope>NUCLEOTIDE SEQUENCE [LARGE SCALE GENOMIC DNA]</scope>
    <source>
        <strain evidence="10 11">Walvis Bay</strain>
    </source>
</reference>
<dbReference type="InterPro" id="IPR027417">
    <property type="entry name" value="P-loop_NTPase"/>
</dbReference>
<feature type="transmembrane region" description="Helical" evidence="7">
    <location>
        <begin position="31"/>
        <end position="53"/>
    </location>
</feature>
<name>F3YWI2_DESAF</name>
<evidence type="ECO:0000256" key="7">
    <source>
        <dbReference type="SAM" id="Phobius"/>
    </source>
</evidence>
<dbReference type="PROSITE" id="PS00211">
    <property type="entry name" value="ABC_TRANSPORTER_1"/>
    <property type="match status" value="1"/>
</dbReference>
<dbReference type="PANTHER" id="PTHR24221">
    <property type="entry name" value="ATP-BINDING CASSETTE SUB-FAMILY B"/>
    <property type="match status" value="1"/>
</dbReference>
<evidence type="ECO:0000256" key="2">
    <source>
        <dbReference type="ARBA" id="ARBA00022692"/>
    </source>
</evidence>
<dbReference type="AlphaFoldDB" id="F3YWI2"/>
<keyword evidence="6 7" id="KW-0472">Membrane</keyword>
<evidence type="ECO:0000256" key="4">
    <source>
        <dbReference type="ARBA" id="ARBA00022840"/>
    </source>
</evidence>
<dbReference type="InterPro" id="IPR036640">
    <property type="entry name" value="ABC1_TM_sf"/>
</dbReference>
<organism evidence="10 11">
    <name type="scientific">Desulfocurvibacter africanus subsp. africanus str. Walvis Bay</name>
    <dbReference type="NCBI Taxonomy" id="690850"/>
    <lineage>
        <taxon>Bacteria</taxon>
        <taxon>Pseudomonadati</taxon>
        <taxon>Thermodesulfobacteriota</taxon>
        <taxon>Desulfovibrionia</taxon>
        <taxon>Desulfovibrionales</taxon>
        <taxon>Desulfovibrionaceae</taxon>
        <taxon>Desulfocurvibacter</taxon>
    </lineage>
</organism>
<dbReference type="Gene3D" id="3.40.50.300">
    <property type="entry name" value="P-loop containing nucleotide triphosphate hydrolases"/>
    <property type="match status" value="1"/>
</dbReference>
<dbReference type="PANTHER" id="PTHR24221:SF654">
    <property type="entry name" value="ATP-BINDING CASSETTE SUB-FAMILY B MEMBER 6"/>
    <property type="match status" value="1"/>
</dbReference>
<dbReference type="RefSeq" id="WP_014259183.1">
    <property type="nucleotide sequence ID" value="NC_016629.1"/>
</dbReference>
<evidence type="ECO:0000313" key="11">
    <source>
        <dbReference type="Proteomes" id="UP000007844"/>
    </source>
</evidence>
<feature type="domain" description="ABC transporter" evidence="8">
    <location>
        <begin position="370"/>
        <end position="606"/>
    </location>
</feature>
<comment type="subcellular location">
    <subcellularLocation>
        <location evidence="1">Cell membrane</location>
        <topology evidence="1">Multi-pass membrane protein</topology>
    </subcellularLocation>
</comment>
<keyword evidence="3" id="KW-0547">Nucleotide-binding</keyword>
<dbReference type="SUPFAM" id="SSF90123">
    <property type="entry name" value="ABC transporter transmembrane region"/>
    <property type="match status" value="1"/>
</dbReference>
<dbReference type="GO" id="GO:0140359">
    <property type="term" value="F:ABC-type transporter activity"/>
    <property type="evidence" value="ECO:0007669"/>
    <property type="project" value="InterPro"/>
</dbReference>
<feature type="transmembrane region" description="Helical" evidence="7">
    <location>
        <begin position="268"/>
        <end position="295"/>
    </location>
</feature>
<dbReference type="Pfam" id="PF00005">
    <property type="entry name" value="ABC_tran"/>
    <property type="match status" value="1"/>
</dbReference>
<feature type="transmembrane region" description="Helical" evidence="7">
    <location>
        <begin position="161"/>
        <end position="182"/>
    </location>
</feature>
<accession>F3YWI2</accession>
<feature type="transmembrane region" description="Helical" evidence="7">
    <location>
        <begin position="188"/>
        <end position="205"/>
    </location>
</feature>
<evidence type="ECO:0000256" key="1">
    <source>
        <dbReference type="ARBA" id="ARBA00004651"/>
    </source>
</evidence>
<evidence type="ECO:0000313" key="10">
    <source>
        <dbReference type="EMBL" id="EGJ49368.1"/>
    </source>
</evidence>
<dbReference type="KEGG" id="daf:Desaf_1020"/>
<dbReference type="InterPro" id="IPR017871">
    <property type="entry name" value="ABC_transporter-like_CS"/>
</dbReference>
<keyword evidence="2 7" id="KW-0812">Transmembrane</keyword>
<evidence type="ECO:0000259" key="9">
    <source>
        <dbReference type="PROSITE" id="PS50929"/>
    </source>
</evidence>
<keyword evidence="4" id="KW-0067">ATP-binding</keyword>
<proteinExistence type="predicted"/>
<dbReference type="InterPro" id="IPR003593">
    <property type="entry name" value="AAA+_ATPase"/>
</dbReference>
<dbReference type="HOGENOM" id="CLU_000604_84_3_7"/>
<dbReference type="PROSITE" id="PS50893">
    <property type="entry name" value="ABC_TRANSPORTER_2"/>
    <property type="match status" value="1"/>
</dbReference>
<dbReference type="SUPFAM" id="SSF52540">
    <property type="entry name" value="P-loop containing nucleoside triphosphate hydrolases"/>
    <property type="match status" value="1"/>
</dbReference>
<evidence type="ECO:0000256" key="3">
    <source>
        <dbReference type="ARBA" id="ARBA00022741"/>
    </source>
</evidence>
<gene>
    <name evidence="10" type="ORF">Desaf_1020</name>
</gene>
<evidence type="ECO:0000256" key="6">
    <source>
        <dbReference type="ARBA" id="ARBA00023136"/>
    </source>
</evidence>
<dbReference type="Gene3D" id="1.20.1560.10">
    <property type="entry name" value="ABC transporter type 1, transmembrane domain"/>
    <property type="match status" value="1"/>
</dbReference>
<feature type="domain" description="ABC transmembrane type-1" evidence="9">
    <location>
        <begin position="79"/>
        <end position="316"/>
    </location>
</feature>
<dbReference type="InterPro" id="IPR039421">
    <property type="entry name" value="Type_1_exporter"/>
</dbReference>
<dbReference type="GO" id="GO:0016887">
    <property type="term" value="F:ATP hydrolysis activity"/>
    <property type="evidence" value="ECO:0007669"/>
    <property type="project" value="InterPro"/>
</dbReference>
<dbReference type="STRING" id="690850.Desaf_1020"/>
<dbReference type="PROSITE" id="PS50929">
    <property type="entry name" value="ABC_TM1F"/>
    <property type="match status" value="1"/>
</dbReference>
<protein>
    <submittedName>
        <fullName evidence="10">Xenobiotic-transporting ATPase</fullName>
    </submittedName>
</protein>
<dbReference type="GO" id="GO:0005886">
    <property type="term" value="C:plasma membrane"/>
    <property type="evidence" value="ECO:0007669"/>
    <property type="project" value="UniProtKB-SubCell"/>
</dbReference>
<dbReference type="GO" id="GO:0005524">
    <property type="term" value="F:ATP binding"/>
    <property type="evidence" value="ECO:0007669"/>
    <property type="project" value="UniProtKB-KW"/>
</dbReference>
<dbReference type="InterPro" id="IPR011527">
    <property type="entry name" value="ABC1_TM_dom"/>
</dbReference>
<dbReference type="EMBL" id="CP003221">
    <property type="protein sequence ID" value="EGJ49368.1"/>
    <property type="molecule type" value="Genomic_DNA"/>
</dbReference>
<feature type="transmembrane region" description="Helical" evidence="7">
    <location>
        <begin position="86"/>
        <end position="105"/>
    </location>
</feature>
<keyword evidence="11" id="KW-1185">Reference proteome</keyword>
<evidence type="ECO:0000256" key="5">
    <source>
        <dbReference type="ARBA" id="ARBA00022989"/>
    </source>
</evidence>